<feature type="compositionally biased region" description="Low complexity" evidence="3">
    <location>
        <begin position="1824"/>
        <end position="1839"/>
    </location>
</feature>
<evidence type="ECO:0000313" key="6">
    <source>
        <dbReference type="Proteomes" id="UP001172457"/>
    </source>
</evidence>
<keyword evidence="2" id="KW-0479">Metal-binding</keyword>
<evidence type="ECO:0000256" key="2">
    <source>
        <dbReference type="PROSITE-ProRule" id="PRU00047"/>
    </source>
</evidence>
<evidence type="ECO:0000256" key="3">
    <source>
        <dbReference type="SAM" id="MobiDB-lite"/>
    </source>
</evidence>
<keyword evidence="1" id="KW-0645">Protease</keyword>
<keyword evidence="1" id="KW-0378">Hydrolase</keyword>
<feature type="region of interest" description="Disordered" evidence="3">
    <location>
        <begin position="375"/>
        <end position="395"/>
    </location>
</feature>
<reference evidence="5" key="1">
    <citation type="submission" date="2023-03" db="EMBL/GenBank/DDBJ databases">
        <title>Chromosome-scale reference genome and RAD-based genetic map of yellow starthistle (Centaurea solstitialis) reveal putative structural variation and QTLs associated with invader traits.</title>
        <authorList>
            <person name="Reatini B."/>
            <person name="Cang F.A."/>
            <person name="Jiang Q."/>
            <person name="Mckibben M.T.W."/>
            <person name="Barker M.S."/>
            <person name="Rieseberg L.H."/>
            <person name="Dlugosch K.M."/>
        </authorList>
    </citation>
    <scope>NUCLEOTIDE SEQUENCE</scope>
    <source>
        <strain evidence="5">CAN-66</strain>
        <tissue evidence="5">Leaf</tissue>
    </source>
</reference>
<feature type="region of interest" description="Disordered" evidence="3">
    <location>
        <begin position="513"/>
        <end position="532"/>
    </location>
</feature>
<feature type="compositionally biased region" description="Acidic residues" evidence="3">
    <location>
        <begin position="1840"/>
        <end position="1851"/>
    </location>
</feature>
<keyword evidence="2" id="KW-0863">Zinc-finger</keyword>
<dbReference type="InterPro" id="IPR054722">
    <property type="entry name" value="PolX-like_BBD"/>
</dbReference>
<organism evidence="5 6">
    <name type="scientific">Centaurea solstitialis</name>
    <name type="common">yellow star-thistle</name>
    <dbReference type="NCBI Taxonomy" id="347529"/>
    <lineage>
        <taxon>Eukaryota</taxon>
        <taxon>Viridiplantae</taxon>
        <taxon>Streptophyta</taxon>
        <taxon>Embryophyta</taxon>
        <taxon>Tracheophyta</taxon>
        <taxon>Spermatophyta</taxon>
        <taxon>Magnoliopsida</taxon>
        <taxon>eudicotyledons</taxon>
        <taxon>Gunneridae</taxon>
        <taxon>Pentapetalae</taxon>
        <taxon>asterids</taxon>
        <taxon>campanulids</taxon>
        <taxon>Asterales</taxon>
        <taxon>Asteraceae</taxon>
        <taxon>Carduoideae</taxon>
        <taxon>Cardueae</taxon>
        <taxon>Centaureinae</taxon>
        <taxon>Centaurea</taxon>
    </lineage>
</organism>
<dbReference type="Proteomes" id="UP001172457">
    <property type="component" value="Chromosome 2"/>
</dbReference>
<feature type="compositionally biased region" description="Polar residues" evidence="3">
    <location>
        <begin position="949"/>
        <end position="969"/>
    </location>
</feature>
<dbReference type="InterPro" id="IPR043502">
    <property type="entry name" value="DNA/RNA_pol_sf"/>
</dbReference>
<feature type="compositionally biased region" description="Basic and acidic residues" evidence="3">
    <location>
        <begin position="1557"/>
        <end position="1567"/>
    </location>
</feature>
<feature type="domain" description="CCHC-type" evidence="4">
    <location>
        <begin position="614"/>
        <end position="629"/>
    </location>
</feature>
<feature type="compositionally biased region" description="Low complexity" evidence="3">
    <location>
        <begin position="2481"/>
        <end position="2499"/>
    </location>
</feature>
<evidence type="ECO:0000256" key="1">
    <source>
        <dbReference type="ARBA" id="ARBA00022750"/>
    </source>
</evidence>
<dbReference type="CDD" id="cd09272">
    <property type="entry name" value="RNase_HI_RT_Ty1"/>
    <property type="match status" value="1"/>
</dbReference>
<evidence type="ECO:0000259" key="4">
    <source>
        <dbReference type="PROSITE" id="PS50158"/>
    </source>
</evidence>
<feature type="compositionally biased region" description="Polar residues" evidence="3">
    <location>
        <begin position="378"/>
        <end position="395"/>
    </location>
</feature>
<feature type="domain" description="CCHC-type" evidence="4">
    <location>
        <begin position="1318"/>
        <end position="1331"/>
    </location>
</feature>
<dbReference type="PROSITE" id="PS50158">
    <property type="entry name" value="ZF_CCHC"/>
    <property type="match status" value="4"/>
</dbReference>
<feature type="region of interest" description="Disordered" evidence="3">
    <location>
        <begin position="1557"/>
        <end position="1576"/>
    </location>
</feature>
<dbReference type="Pfam" id="PF07727">
    <property type="entry name" value="RVT_2"/>
    <property type="match status" value="1"/>
</dbReference>
<dbReference type="SUPFAM" id="SSF56672">
    <property type="entry name" value="DNA/RNA polymerases"/>
    <property type="match status" value="1"/>
</dbReference>
<comment type="caution">
    <text evidence="5">The sequence shown here is derived from an EMBL/GenBank/DDBJ whole genome shotgun (WGS) entry which is preliminary data.</text>
</comment>
<feature type="compositionally biased region" description="Polar residues" evidence="3">
    <location>
        <begin position="2192"/>
        <end position="2202"/>
    </location>
</feature>
<dbReference type="Gene3D" id="4.10.60.10">
    <property type="entry name" value="Zinc finger, CCHC-type"/>
    <property type="match status" value="1"/>
</dbReference>
<feature type="region of interest" description="Disordered" evidence="3">
    <location>
        <begin position="946"/>
        <end position="969"/>
    </location>
</feature>
<evidence type="ECO:0000313" key="5">
    <source>
        <dbReference type="EMBL" id="KAJ9561596.1"/>
    </source>
</evidence>
<feature type="region of interest" description="Disordered" evidence="3">
    <location>
        <begin position="2384"/>
        <end position="2405"/>
    </location>
</feature>
<dbReference type="GO" id="GO:0008270">
    <property type="term" value="F:zinc ion binding"/>
    <property type="evidence" value="ECO:0007669"/>
    <property type="project" value="UniProtKB-KW"/>
</dbReference>
<feature type="region of interest" description="Disordered" evidence="3">
    <location>
        <begin position="638"/>
        <end position="669"/>
    </location>
</feature>
<feature type="region of interest" description="Disordered" evidence="3">
    <location>
        <begin position="575"/>
        <end position="603"/>
    </location>
</feature>
<dbReference type="SMART" id="SM00343">
    <property type="entry name" value="ZnF_C2HC"/>
    <property type="match status" value="5"/>
</dbReference>
<feature type="compositionally biased region" description="Polar residues" evidence="3">
    <location>
        <begin position="1421"/>
        <end position="1440"/>
    </location>
</feature>
<accession>A0AA38TU32</accession>
<feature type="region of interest" description="Disordered" evidence="3">
    <location>
        <begin position="1582"/>
        <end position="1606"/>
    </location>
</feature>
<keyword evidence="6" id="KW-1185">Reference proteome</keyword>
<name>A0AA38TU32_9ASTR</name>
<gene>
    <name evidence="5" type="ORF">OSB04_006756</name>
</gene>
<feature type="region of interest" description="Disordered" evidence="3">
    <location>
        <begin position="2124"/>
        <end position="2202"/>
    </location>
</feature>
<dbReference type="GO" id="GO:0004190">
    <property type="term" value="F:aspartic-type endopeptidase activity"/>
    <property type="evidence" value="ECO:0007669"/>
    <property type="project" value="UniProtKB-KW"/>
</dbReference>
<feature type="region of interest" description="Disordered" evidence="3">
    <location>
        <begin position="1417"/>
        <end position="1443"/>
    </location>
</feature>
<dbReference type="InterPro" id="IPR001878">
    <property type="entry name" value="Znf_CCHC"/>
</dbReference>
<feature type="domain" description="CCHC-type" evidence="4">
    <location>
        <begin position="846"/>
        <end position="859"/>
    </location>
</feature>
<proteinExistence type="predicted"/>
<keyword evidence="1" id="KW-0064">Aspartyl protease</keyword>
<feature type="region of interest" description="Disordered" evidence="3">
    <location>
        <begin position="538"/>
        <end position="563"/>
    </location>
</feature>
<feature type="region of interest" description="Disordered" evidence="3">
    <location>
        <begin position="1795"/>
        <end position="1853"/>
    </location>
</feature>
<dbReference type="Pfam" id="PF00098">
    <property type="entry name" value="zf-CCHC"/>
    <property type="match status" value="2"/>
</dbReference>
<dbReference type="InterPro" id="IPR013103">
    <property type="entry name" value="RVT_2"/>
</dbReference>
<sequence length="3278" mass="364773">MATCPKDSYFNSGSLAEPPRFMPENFPLWKSRMELFLAGSDPQIPYFIEHGPHVPTSIIPSVVSTDNTPAVQERSFVKLVAYWSDEDRPLVNIDTKARSLIAMSFSDEVFHSISKLKSAKEIWDTLFSNTRALMLSWNLERFASYVSMRSSSLLKDIKTITLSELYGMMLNREQHKTLNSNLIRDTKDVKSTSLALISESPQPSNPVSTVTITEIKDSDSDHVSDIETELNESLALLFKHFKKFGRKGNFRKSKPLSLTNKAETPSGGKASATCFKCQGKGHYATEYRYKKNQFAKSSSPASKEDKYWKQKAKYRKLKYQRKGKGLIAEGKGGDDSSDDSSVEEDTTEATCLMAIFEEAEPVLMARLEDIPEEVPAIPTSSSLPPFQVSTPSPSDTMSAMDALTIDLHNALNGKSSTKTINLDLRTELKECYEKLKELAIYEASYKDQVHVNQILCLEREQAIAEKEKVLAELYSKKVTVKSWADASETVDKIISSQRHPKIRTCLRFNKDNRHADDIPDKSSLKNFSLQPPKPSKTYFKTPKVLGGGPPRSGKLKIGPNPVPRLKVDIISKPEEKTQIPSQTAEKGFLGQGPTHRRFKHSKGSLSKAKTFRSCYHCGQNDHIASNCPNATKAEKAAKVKKGPKAEKSVKGKNPLIPDASSIPDPVNSEKSEMTDVISSTSNAMIIYVNSEKSEMTDVIASTSNTYKLKSAKEIWDTPCLQYEGADALMESRKIHLIRQYEKFIAVKAQELKSNLIRDTKDVKSTSLALISESPQPSNPVSTVTITEIEDSDSDHVSETETELNESLALLSKHFKKFGRKGNFQKSKPTLTNKAKTPSCDKASATCFKCQGKGHYATECWYKKNQFAESSSPASKEDKYWKLKAKYRKLKYQRKGKGLIAEGKGRDNSSDDSSVEEDTTEATCLMAIFEEAEPGLMVQLEDIPEEVPATPTSSSLPPFQVSTPSPSDTMSAKDALTINLHNALNDKSSAEKINLDLRTELKECYEKLKELAIYEASYKDQPSMDRNFSLQPPKPSKTYFKTPKVLGGGPPRSGKLKIGQNTVPTLKVDIISKHEEKTQIPPQTAEKGFLGQGPPILGLNILRVVSLRLRPSEVAITVVKMIILLVIVQMLPKLKRQLRSFVKLVANWSDEDRRLVNIDTKARSLIALSLPDEVFHSISKLKSAKEIWDTPCLQYEGADALMESRKIHLICQYEKFIAVKAQDPKSNLIRDTKDVKSTSLALISESPQPFNPVSTVTITEIEDFDSDHVSDTETELNESLALLSKHFKKFGRKGNFQKSKPTLTNKAKTPSCDKASATCFKCQGKGHYATECWYKKNQFVESSSPASKEDKYWKLKAKYRKLKYQRKGKGLIAEGKGRDNSSDDSSVEEDTTEATCLMAIFEEAEPVLMAQLDDIPEEVPATPTSSSLPPFQVSTPSPSDTKSVKDAHTINLHNALNDKSSAEKINLDLRTEFKECYEKLKELAIYEASYKDQVHVNQILCLEREQAIAESEKVLAELYSKKVTVKSWADASETVDKIISSQRHPKIRTCLDINKDNRHADDIPDKSSLKNFSLQPPKPSKTYFKTPKVLGGGPPRSGKLKIGPNPVPRLKVDIISKPEEKTQIPPQTVEKGFLGQGPTRLRFKHPKGSLSKAKTFRSCYHCGQNDHIASNCPNATKAEKAAKGKGIWYLDSGCSKQMTGNKHVLVDFKEEAGPSVKFGGEGRGITKGYGTLTNGKTTFKKVSYVEGLTHNLLSISQLLLKPDLNLCRVSSNLQLADLFSKPLDMKRFNQLINSMASSSENPPVEETIVGNVSSSADPPSTTKIVSTTNPSSSKDSSADFVSEDPSIEEEGSSDDKLHITWHSNNLLPLIHLPPGKEYLAEARDFLLNCPLKSTFTIDHPPNRKLLRNLWETAEVFQKRSADGQTADFVKCNLPCSPEGNIPGTLQFGIGKLREVLQLPDLSAYCKEPSKETLINRLESLGIKWEINKQTKEIIKNPSQVKKKCLNPIFAYIWTHFIHCLTAKVGIMDQASFNTTVMVWGAINNQPVNYAKYIWEDIVGRLKQVPKKENMAYPRFFSAIIADYLGNNYPARTKGLDHATIGIKTLDHDSSTIDVRLRDVLVTGPLPEVPISEAPPQKLKRKAPTIKKQPALTLTLKRPSVSSPPRKTKKTKVDLQPPKTTSQPPQSTPLSALRSQPLSDTNPANILQQMHDSSALEVQKAPIATNVTTVQMDTDQRTLKAASSSSPDLGMHVSIPGLATLNRKMEALAKASDLVGSSMEDVRGHLLPDIHKSIQKGPDSLLPFQREVLKRFDAQDKALKSIEVQLQELKAQVAAIPPPPPTAPSFTENDRNRLNLVTALLLNQTMVQANMASLLESCLSVSARGVNSAESEGEEPSSPPEAAIRDDEFILPTEDVNISGGETAAEDASISGEKLKWCEILKQLRTSRSLAKPQVMELLNNLIEGVRRFTLNQASVSDHRPAELPSASRASSSQPSSSRPSTYAPRFIPPPLCFSPLIPTPTDADTSRLDLSIPEGLSPYVKQMIDPLPMFLCNTFSDLYFFQYFGHRKRTNSLMPKLTMVFLLDTPLYPRPIAFNKRRQTLEETIHVKFDEIDPFSSAPSFTDSDDIDQWANSYFQVPENDIPKVSTPVAGSSSYTPDGFEEPNFPQDTPIYSTIPLNQVSPTISQEDIPSTSGSAKVVQDADSPLQLNDVPEASILSAAEPIQVIADESTSSTNVEPLQAIPQPPALRWTRDHPIDQVLGDPSTGVKTRQQSGNHCLYVSFLSELEPTKVDEALADPSWVSAMQEELAEFERNLVWTLVHKPSRKTIIGLKWVFRNKLDEHGIVIRNKARLVAQGYRQEEGIDYDETLAPVARLEAIRLFLAYAADMNFQVYQMNVKSAFLNGKLVEEVYVAQPPGFIDPKHPNHVYKLNKALYGLKQAPRAWYETLSTFLIAEGFTHGKIDNTPFVKSYKDHVFLAQIYVDDIIFGSTKAKLCKKVESLMQSQYKMSMMGELTYFLGLQVKQSEKGIFISQGKYVRDMLKKFDLTTCSEMKTPMAPPLKLDKDSNGKSVDVSTYRGMIGSQLYLTASRPDIMYATCLCARYHADPKESHLKAVKRIFRYLKGTPNLCLCDLAGCKLDRKSTTGGCHLLGGKLVSWTSKKQNSVSTSTAEAEYVAAGSCCAQVLSMRNQLDYGFQLSKIPIFCDNTSAIAIANNPVLHSKTKHIEIRYHFIRDHVMKGDVELHFIPIEYQLTDLFTKPLDEKRFNQLISELGMLNPDA</sequence>
<feature type="compositionally biased region" description="Low complexity" evidence="3">
    <location>
        <begin position="2173"/>
        <end position="2191"/>
    </location>
</feature>
<keyword evidence="2" id="KW-0862">Zinc</keyword>
<feature type="compositionally biased region" description="Acidic residues" evidence="3">
    <location>
        <begin position="335"/>
        <end position="344"/>
    </location>
</feature>
<dbReference type="PANTHER" id="PTHR11439:SF495">
    <property type="entry name" value="REVERSE TRANSCRIPTASE, RNA-DEPENDENT DNA POLYMERASE-RELATED"/>
    <property type="match status" value="1"/>
</dbReference>
<feature type="region of interest" description="Disordered" evidence="3">
    <location>
        <begin position="325"/>
        <end position="344"/>
    </location>
</feature>
<feature type="domain" description="CCHC-type" evidence="4">
    <location>
        <begin position="1658"/>
        <end position="1673"/>
    </location>
</feature>
<dbReference type="EMBL" id="JARYMX010000002">
    <property type="protein sequence ID" value="KAJ9561596.1"/>
    <property type="molecule type" value="Genomic_DNA"/>
</dbReference>
<protein>
    <recommendedName>
        <fullName evidence="4">CCHC-type domain-containing protein</fullName>
    </recommendedName>
</protein>
<dbReference type="GO" id="GO:0003676">
    <property type="term" value="F:nucleic acid binding"/>
    <property type="evidence" value="ECO:0007669"/>
    <property type="project" value="InterPro"/>
</dbReference>
<dbReference type="Pfam" id="PF22936">
    <property type="entry name" value="Pol_BBD"/>
    <property type="match status" value="1"/>
</dbReference>
<feature type="region of interest" description="Disordered" evidence="3">
    <location>
        <begin position="2475"/>
        <end position="2500"/>
    </location>
</feature>
<dbReference type="Pfam" id="PF14223">
    <property type="entry name" value="Retrotran_gag_2"/>
    <property type="match status" value="1"/>
</dbReference>
<feature type="compositionally biased region" description="Polar residues" evidence="3">
    <location>
        <begin position="1809"/>
        <end position="1823"/>
    </location>
</feature>
<feature type="compositionally biased region" description="Basic and acidic residues" evidence="3">
    <location>
        <begin position="513"/>
        <end position="523"/>
    </location>
</feature>
<dbReference type="PANTHER" id="PTHR11439">
    <property type="entry name" value="GAG-POL-RELATED RETROTRANSPOSON"/>
    <property type="match status" value="1"/>
</dbReference>
<feature type="region of interest" description="Disordered" evidence="3">
    <location>
        <begin position="1038"/>
        <end position="1057"/>
    </location>
</feature>
<feature type="compositionally biased region" description="Basic and acidic residues" evidence="3">
    <location>
        <begin position="638"/>
        <end position="649"/>
    </location>
</feature>